<keyword evidence="3 5" id="KW-1133">Transmembrane helix</keyword>
<keyword evidence="4 5" id="KW-0472">Membrane</keyword>
<reference evidence="7 8" key="1">
    <citation type="submission" date="2019-03" db="EMBL/GenBank/DDBJ databases">
        <title>Subsurface microbial communities from deep shales in Ohio and West Virginia, USA.</title>
        <authorList>
            <person name="Wrighton K."/>
        </authorList>
    </citation>
    <scope>NUCLEOTIDE SEQUENCE [LARGE SCALE GENOMIC DNA]</scope>
    <source>
        <strain evidence="7 8">MSL 6dP</strain>
    </source>
</reference>
<dbReference type="RefSeq" id="WP_134114150.1">
    <property type="nucleotide sequence ID" value="NZ_SOEG01000001.1"/>
</dbReference>
<dbReference type="EMBL" id="SOEG01000001">
    <property type="protein sequence ID" value="TDX59188.1"/>
    <property type="molecule type" value="Genomic_DNA"/>
</dbReference>
<feature type="transmembrane region" description="Helical" evidence="5">
    <location>
        <begin position="12"/>
        <end position="31"/>
    </location>
</feature>
<dbReference type="GO" id="GO:0005886">
    <property type="term" value="C:plasma membrane"/>
    <property type="evidence" value="ECO:0007669"/>
    <property type="project" value="InterPro"/>
</dbReference>
<dbReference type="InterPro" id="IPR007452">
    <property type="entry name" value="TamB_C"/>
</dbReference>
<keyword evidence="8" id="KW-1185">Reference proteome</keyword>
<dbReference type="GO" id="GO:0097347">
    <property type="term" value="C:TAM protein secretion complex"/>
    <property type="evidence" value="ECO:0007669"/>
    <property type="project" value="TreeGrafter"/>
</dbReference>
<evidence type="ECO:0000256" key="2">
    <source>
        <dbReference type="ARBA" id="ARBA00022692"/>
    </source>
</evidence>
<feature type="domain" description="Translocation and assembly module TamB C-terminal" evidence="6">
    <location>
        <begin position="1078"/>
        <end position="1392"/>
    </location>
</feature>
<dbReference type="PANTHER" id="PTHR36985:SF1">
    <property type="entry name" value="TRANSLOCATION AND ASSEMBLY MODULE SUBUNIT TAMB"/>
    <property type="match status" value="1"/>
</dbReference>
<sequence length="1405" mass="156330">MILKVLQSKKVKIIFIGLVVIFSLSLYLLYLNNESLLEKAKYKIIASLEEELNTKIKVDNIAVKGLNKVVISDVSIKDSYSNKLLETKKVEVSYSAINLILRAFNPLDSIERITIKNPKILIQQKEDWNYSFLINKGSEKENNSSYNINFPIYIEDGKLNYKTAKLKEELININGKFILGDSFLFDFKTKLSSLSDEELELKGTIKDDSYKGQVVFDKVNLSELKKKLNYSKLDGISLVGDLNGVAKFEGDFAKDPDYSIAIILNNGSINKDKTEIKDVKGNVGINKYGIKINQLSAKYKDLPIIVKGEIFNWNNSQLNLEYGIKKFSMEKIKELFAADDLQAEGYAEVNGTIKGTLNNPNITGQLSMGEGHISGIDINNLDSDFYYKDKVINLEKLSLGYGQGIVSGSGTITFDDGINYIFSTKVNGVNVSSINSFFDDNIEAMGTLSGNAMISGIGIDKNKLNILGNISVKDGSIKDYNFNNLESNFWLTDGKLSLNNLEVTRPDSTANLAGVVSLNGELNLSVQADNIILKDLKEIHGLDSLKGALSVDGEIKGNLNNPIVKGQFNLADLRYKEINLDEAFGKINLIDNILYLEDIALPSLSSNLSGNINFQSNLSKIVLDTDTIEADKLLSSLNIDLPISGIVKGRTRITSIYPRLSLEGNLILNGGTIFEQNFDQADLNFAYQDGDFIINNSKIKYNNDILVADGSYSNKRVEVDFISNDLTLANINYYNFNSLGIVGSAKVEGRVYGPISKLKVAGKLNSDNIKVNAKPIGNLSAKINYKEDNLYLTDLILEDEDNYYKIDGSLNLKDKLINSLLVNVKEGNLSYINQFLPFDLDLPYGVVGQVRANGAFSRPILNLDLHVSNDQGIGYLDLKGDYDTKGIVDLDLLAKEFNFTPINNLDLLPYNLGGKINLTGKATGNINSLNLDSNIKIIDGTLDEFNYEELTGELKLSDGRKVVIDQLLRVKGNNIVKAKGKVPLIPKEGFDLNVELVEGNLSLLPLVLDDIESASGKGKANIHVGGSLKKPILTGKAEIISGNISYPKLLDRDIKNLSGKINLTNKEISVGNVKGDYGEGDFSLEGSINLEGFRPKDYNLEFIGNDIFFEHGFWKGYNDAEIEIKGPFNEPLIKGQLLVRDTNLDLSFDWPMSDKKGDSLISPKFDIEIIPGKNVRIGNNNIDILIQTGALNLRSGEQGIELTGQLDSGNGQVNYYNTEFELETGTANFMKYSLIPNLKIKATTQIDDTTIYLNLDGLATQMDFNLSSKPELTEDEIITLLTHQGSIKNFLEKDYQGALVSEVWRLIDEELQIELISKVEESFEKSLNLDQFRIKSILSGEPRIELNKFITDNLMLKYKQTFGIEEEQTYGFEYHFSEGFDKLRFDGYYNNKGEYKLGLETTIPF</sequence>
<dbReference type="Pfam" id="PF04357">
    <property type="entry name" value="TamB"/>
    <property type="match status" value="1"/>
</dbReference>
<protein>
    <submittedName>
        <fullName evidence="7">Translocation and assembly module TamB</fullName>
    </submittedName>
</protein>
<comment type="subcellular location">
    <subcellularLocation>
        <location evidence="1">Membrane</location>
        <topology evidence="1">Single-pass membrane protein</topology>
    </subcellularLocation>
</comment>
<accession>A0A4R8HI64</accession>
<name>A0A4R8HI64_9FIRM</name>
<organism evidence="7 8">
    <name type="scientific">Orenia marismortui</name>
    <dbReference type="NCBI Taxonomy" id="46469"/>
    <lineage>
        <taxon>Bacteria</taxon>
        <taxon>Bacillati</taxon>
        <taxon>Bacillota</taxon>
        <taxon>Clostridia</taxon>
        <taxon>Halanaerobiales</taxon>
        <taxon>Halobacteroidaceae</taxon>
        <taxon>Orenia</taxon>
    </lineage>
</organism>
<evidence type="ECO:0000313" key="8">
    <source>
        <dbReference type="Proteomes" id="UP000295832"/>
    </source>
</evidence>
<dbReference type="Proteomes" id="UP000295832">
    <property type="component" value="Unassembled WGS sequence"/>
</dbReference>
<proteinExistence type="predicted"/>
<evidence type="ECO:0000259" key="6">
    <source>
        <dbReference type="Pfam" id="PF04357"/>
    </source>
</evidence>
<comment type="caution">
    <text evidence="7">The sequence shown here is derived from an EMBL/GenBank/DDBJ whole genome shotgun (WGS) entry which is preliminary data.</text>
</comment>
<evidence type="ECO:0000256" key="5">
    <source>
        <dbReference type="SAM" id="Phobius"/>
    </source>
</evidence>
<dbReference type="STRING" id="926561.GCA_000379025_00980"/>
<evidence type="ECO:0000313" key="7">
    <source>
        <dbReference type="EMBL" id="TDX59188.1"/>
    </source>
</evidence>
<dbReference type="PANTHER" id="PTHR36985">
    <property type="entry name" value="TRANSLOCATION AND ASSEMBLY MODULE SUBUNIT TAMB"/>
    <property type="match status" value="1"/>
</dbReference>
<evidence type="ECO:0000256" key="4">
    <source>
        <dbReference type="ARBA" id="ARBA00023136"/>
    </source>
</evidence>
<dbReference type="GO" id="GO:0009306">
    <property type="term" value="P:protein secretion"/>
    <property type="evidence" value="ECO:0007669"/>
    <property type="project" value="InterPro"/>
</dbReference>
<evidence type="ECO:0000256" key="1">
    <source>
        <dbReference type="ARBA" id="ARBA00004167"/>
    </source>
</evidence>
<evidence type="ECO:0000256" key="3">
    <source>
        <dbReference type="ARBA" id="ARBA00022989"/>
    </source>
</evidence>
<gene>
    <name evidence="7" type="ORF">C7959_10175</name>
</gene>
<keyword evidence="2 5" id="KW-0812">Transmembrane</keyword>